<evidence type="ECO:0000256" key="7">
    <source>
        <dbReference type="RuleBase" id="RU003800"/>
    </source>
</evidence>
<dbReference type="InterPro" id="IPR025200">
    <property type="entry name" value="PPK_C_dom2"/>
</dbReference>
<sequence>MTRDYSFTQNRELSWLKFNKRVLMEAEDKTVPLLERLKFISIFDSNLDEFCMVRCGTLHDISNVNVKYIDNKSGLNAQEQLDAIFEQMTDLYKLKDNVYSNVCEKLEKYGIKELTFNELTSDEKKYVEEYFRDRIFPILSPQLIDFQHPFPNFKNNALNIVVVATNGKGDKKLNFGFIKFPPSLEKMIILPGEDIRFILMENVILEYVEKIFKHFNIIYKTVMCVTRNADVNFVHEQIDAEENYRDLVKQVLKKRLRLAPIRLEFYKNQNKDLTSFLVKNLHIKDNQVQISQSPLDMSYVYDLVDYIEDNRKTLFDKLSYKPFDPLVPQGLDLNKSIITQVENKDYLFSYPFESMDNFLKLLKEAAKDPNVVSIKITIYRLAKGSKIAQYLLEAVDNGIEVTALIELRARFDEQHNIHYAELLEEAGCNVIYGFEDYKVHSKICLITRKKGKKFEYITQLGTGNYNEKTSKIYTDLSYITSRQDIGEDAVKFFQNMSLDNLDGHYEKLIVSPTSFKSSIISKIHEEIEKAKNGENACIIMKMNSLTDRELIDLLKKASKAGVKVNLIIRGICCILPGIPDVTENIRVISIVGRFLEHSRIYCFGEDDNRAIYLSSADLMTRNTEKRVEIGFPIEDDKLKKRIIKMVELMLSDNVKAREIDSNGDYNKIAYTGEPISSQDIFLTNQFYEKVPEAKKESFIEKIKNLFK</sequence>
<dbReference type="Pfam" id="PF17941">
    <property type="entry name" value="PP_kinase_C_1"/>
    <property type="match status" value="1"/>
</dbReference>
<dbReference type="Pfam" id="PF13090">
    <property type="entry name" value="PP_kinase_C"/>
    <property type="match status" value="1"/>
</dbReference>
<dbReference type="InterPro" id="IPR003414">
    <property type="entry name" value="PP_kinase"/>
</dbReference>
<evidence type="ECO:0000256" key="1">
    <source>
        <dbReference type="ARBA" id="ARBA00022553"/>
    </source>
</evidence>
<evidence type="ECO:0000313" key="13">
    <source>
        <dbReference type="Proteomes" id="UP000245577"/>
    </source>
</evidence>
<keyword evidence="1 6" id="KW-0597">Phosphoprotein</keyword>
<dbReference type="PIRSF" id="PIRSF015589">
    <property type="entry name" value="PP_kinase"/>
    <property type="match status" value="1"/>
</dbReference>
<evidence type="ECO:0000259" key="10">
    <source>
        <dbReference type="Pfam" id="PF13090"/>
    </source>
</evidence>
<dbReference type="Pfam" id="PF13089">
    <property type="entry name" value="PP_kinase_N"/>
    <property type="match status" value="1"/>
</dbReference>
<dbReference type="GO" id="GO:0006799">
    <property type="term" value="P:polyphosphate biosynthetic process"/>
    <property type="evidence" value="ECO:0007669"/>
    <property type="project" value="UniProtKB-UniRule"/>
</dbReference>
<feature type="binding site" evidence="6">
    <location>
        <position position="410"/>
    </location>
    <ligand>
        <name>Mg(2+)</name>
        <dbReference type="ChEBI" id="CHEBI:18420"/>
    </ligand>
</feature>
<accession>A0A2U1S7V0</accession>
<keyword evidence="4 6" id="KW-0418">Kinase</keyword>
<keyword evidence="6" id="KW-0460">Magnesium</keyword>
<dbReference type="SUPFAM" id="SSF143724">
    <property type="entry name" value="PHP14-like"/>
    <property type="match status" value="1"/>
</dbReference>
<dbReference type="SUPFAM" id="SSF56024">
    <property type="entry name" value="Phospholipase D/nuclease"/>
    <property type="match status" value="2"/>
</dbReference>
<organism evidence="12 13">
    <name type="scientific">Methanobrevibacter woesei</name>
    <dbReference type="NCBI Taxonomy" id="190976"/>
    <lineage>
        <taxon>Archaea</taxon>
        <taxon>Methanobacteriati</taxon>
        <taxon>Methanobacteriota</taxon>
        <taxon>Methanomada group</taxon>
        <taxon>Methanobacteria</taxon>
        <taxon>Methanobacteriales</taxon>
        <taxon>Methanobacteriaceae</taxon>
        <taxon>Methanobrevibacter</taxon>
    </lineage>
</organism>
<dbReference type="NCBIfam" id="NF003921">
    <property type="entry name" value="PRK05443.2-2"/>
    <property type="match status" value="1"/>
</dbReference>
<dbReference type="GO" id="GO:0046872">
    <property type="term" value="F:metal ion binding"/>
    <property type="evidence" value="ECO:0007669"/>
    <property type="project" value="UniProtKB-KW"/>
</dbReference>
<keyword evidence="2 6" id="KW-0808">Transferase</keyword>
<dbReference type="InterPro" id="IPR024953">
    <property type="entry name" value="PP_kinase_middle"/>
</dbReference>
<feature type="binding site" evidence="6">
    <location>
        <position position="46"/>
    </location>
    <ligand>
        <name>ATP</name>
        <dbReference type="ChEBI" id="CHEBI:30616"/>
    </ligand>
</feature>
<reference evidence="12 13" key="1">
    <citation type="submission" date="2017-03" db="EMBL/GenBank/DDBJ databases">
        <title>Genome sequence of Methanobrevibacter wosei.</title>
        <authorList>
            <person name="Poehlein A."/>
            <person name="Seedorf H."/>
            <person name="Daniel R."/>
        </authorList>
    </citation>
    <scope>NUCLEOTIDE SEQUENCE [LARGE SCALE GENOMIC DNA]</scope>
    <source>
        <strain evidence="12 13">DSM 11979</strain>
    </source>
</reference>
<evidence type="ECO:0000259" key="11">
    <source>
        <dbReference type="Pfam" id="PF17941"/>
    </source>
</evidence>
<feature type="binding site" evidence="6">
    <location>
        <position position="597"/>
    </location>
    <ligand>
        <name>ATP</name>
        <dbReference type="ChEBI" id="CHEBI:30616"/>
    </ligand>
</feature>
<dbReference type="OrthoDB" id="74512at2157"/>
<evidence type="ECO:0000259" key="9">
    <source>
        <dbReference type="Pfam" id="PF13089"/>
    </source>
</evidence>
<dbReference type="Pfam" id="PF02503">
    <property type="entry name" value="PP_kinase"/>
    <property type="match status" value="1"/>
</dbReference>
<dbReference type="GO" id="GO:0009358">
    <property type="term" value="C:polyphosphate kinase complex"/>
    <property type="evidence" value="ECO:0007669"/>
    <property type="project" value="InterPro"/>
</dbReference>
<dbReference type="GO" id="GO:0008976">
    <property type="term" value="F:polyphosphate kinase activity"/>
    <property type="evidence" value="ECO:0007669"/>
    <property type="project" value="UniProtKB-UniRule"/>
</dbReference>
<feature type="domain" description="Polyphosphate kinase C-terminal" evidence="11">
    <location>
        <begin position="337"/>
        <end position="497"/>
    </location>
</feature>
<dbReference type="InterPro" id="IPR036830">
    <property type="entry name" value="PP_kinase_middle_dom_sf"/>
</dbReference>
<dbReference type="Gene3D" id="3.30.870.10">
    <property type="entry name" value="Endonuclease Chain A"/>
    <property type="match status" value="2"/>
</dbReference>
<name>A0A2U1S7V0_9EURY</name>
<dbReference type="InterPro" id="IPR041108">
    <property type="entry name" value="PP_kinase_C_1"/>
</dbReference>
<dbReference type="RefSeq" id="WP_116669767.1">
    <property type="nucleotide sequence ID" value="NZ_MZGU01000004.1"/>
</dbReference>
<keyword evidence="6" id="KW-0479">Metal-binding</keyword>
<dbReference type="SUPFAM" id="SSF140356">
    <property type="entry name" value="PPK N-terminal domain-like"/>
    <property type="match status" value="1"/>
</dbReference>
<dbReference type="GO" id="GO:0005524">
    <property type="term" value="F:ATP binding"/>
    <property type="evidence" value="ECO:0007669"/>
    <property type="project" value="UniProtKB-KW"/>
</dbReference>
<dbReference type="HAMAP" id="MF_00347">
    <property type="entry name" value="Polyphosphate_kinase"/>
    <property type="match status" value="1"/>
</dbReference>
<feature type="binding site" evidence="6">
    <location>
        <position position="473"/>
    </location>
    <ligand>
        <name>ATP</name>
        <dbReference type="ChEBI" id="CHEBI:30616"/>
    </ligand>
</feature>
<feature type="domain" description="Polyphosphate kinase N-terminal" evidence="9">
    <location>
        <begin position="9"/>
        <end position="112"/>
    </location>
</feature>
<gene>
    <name evidence="6 12" type="primary">ppk</name>
    <name evidence="12" type="ORF">MBBWO_09830</name>
</gene>
<evidence type="ECO:0000259" key="8">
    <source>
        <dbReference type="Pfam" id="PF02503"/>
    </source>
</evidence>
<dbReference type="PANTHER" id="PTHR30218:SF0">
    <property type="entry name" value="POLYPHOSPHATE KINASE"/>
    <property type="match status" value="1"/>
</dbReference>
<dbReference type="EMBL" id="MZGU01000004">
    <property type="protein sequence ID" value="PWB86129.1"/>
    <property type="molecule type" value="Genomic_DNA"/>
</dbReference>
<dbReference type="NCBIfam" id="NF003917">
    <property type="entry name" value="PRK05443.1-1"/>
    <property type="match status" value="1"/>
</dbReference>
<keyword evidence="13" id="KW-1185">Reference proteome</keyword>
<feature type="active site" description="Phosphohistidine intermediate" evidence="6">
    <location>
        <position position="440"/>
    </location>
</feature>
<feature type="domain" description="Polyphosphate kinase C-terminal" evidence="10">
    <location>
        <begin position="508"/>
        <end position="672"/>
    </location>
</feature>
<feature type="domain" description="Polyphosphate kinase middle" evidence="8">
    <location>
        <begin position="123"/>
        <end position="302"/>
    </location>
</feature>
<keyword evidence="3 6" id="KW-0547">Nucleotide-binding</keyword>
<feature type="binding site" evidence="6">
    <location>
        <position position="569"/>
    </location>
    <ligand>
        <name>ATP</name>
        <dbReference type="ChEBI" id="CHEBI:30616"/>
    </ligand>
</feature>
<dbReference type="Gene3D" id="1.20.58.310">
    <property type="entry name" value="Polyphosphate kinase N-terminal domain"/>
    <property type="match status" value="1"/>
</dbReference>
<evidence type="ECO:0000313" key="12">
    <source>
        <dbReference type="EMBL" id="PWB86129.1"/>
    </source>
</evidence>
<dbReference type="Proteomes" id="UP000245577">
    <property type="component" value="Unassembled WGS sequence"/>
</dbReference>
<dbReference type="InterPro" id="IPR025198">
    <property type="entry name" value="PPK_N_dom"/>
</dbReference>
<comment type="cofactor">
    <cofactor evidence="6">
        <name>Mg(2+)</name>
        <dbReference type="ChEBI" id="CHEBI:18420"/>
    </cofactor>
</comment>
<dbReference type="PANTHER" id="PTHR30218">
    <property type="entry name" value="POLYPHOSPHATE KINASE"/>
    <property type="match status" value="1"/>
</dbReference>
<evidence type="ECO:0000256" key="4">
    <source>
        <dbReference type="ARBA" id="ARBA00022777"/>
    </source>
</evidence>
<comment type="PTM">
    <text evidence="6 7">An intermediate of this reaction is the autophosphorylated ppk in which a phosphate is covalently linked to a histidine residue through a N-P bond.</text>
</comment>
<keyword evidence="5 6" id="KW-0067">ATP-binding</keyword>
<evidence type="ECO:0000256" key="6">
    <source>
        <dbReference type="HAMAP-Rule" id="MF_00347"/>
    </source>
</evidence>
<comment type="caution">
    <text evidence="12">The sequence shown here is derived from an EMBL/GenBank/DDBJ whole genome shotgun (WGS) entry which is preliminary data.</text>
</comment>
<comment type="similarity">
    <text evidence="6 7">Belongs to the polyphosphate kinase 1 (PPK1) family.</text>
</comment>
<evidence type="ECO:0000256" key="2">
    <source>
        <dbReference type="ARBA" id="ARBA00022679"/>
    </source>
</evidence>
<dbReference type="AlphaFoldDB" id="A0A2U1S7V0"/>
<evidence type="ECO:0000256" key="5">
    <source>
        <dbReference type="ARBA" id="ARBA00022840"/>
    </source>
</evidence>
<evidence type="ECO:0000256" key="3">
    <source>
        <dbReference type="ARBA" id="ARBA00022741"/>
    </source>
</evidence>
<dbReference type="EC" id="2.7.4.1" evidence="6 7"/>
<proteinExistence type="inferred from homology"/>
<dbReference type="Gene3D" id="3.30.1840.10">
    <property type="entry name" value="Polyphosphate kinase middle domain"/>
    <property type="match status" value="1"/>
</dbReference>
<comment type="function">
    <text evidence="6 7">Catalyzes the reversible transfer of the terminal phosphate of ATP to form a long-chain polyphosphate (polyP).</text>
</comment>
<dbReference type="NCBIfam" id="TIGR03705">
    <property type="entry name" value="poly_P_kin"/>
    <property type="match status" value="1"/>
</dbReference>
<feature type="binding site" evidence="6">
    <location>
        <position position="380"/>
    </location>
    <ligand>
        <name>Mg(2+)</name>
        <dbReference type="ChEBI" id="CHEBI:18420"/>
    </ligand>
</feature>
<protein>
    <recommendedName>
        <fullName evidence="6 7">Polyphosphate kinase</fullName>
        <ecNumber evidence="6 7">2.7.4.1</ecNumber>
    </recommendedName>
    <alternativeName>
        <fullName evidence="6">ATP-polyphosphate phosphotransferase</fullName>
    </alternativeName>
    <alternativeName>
        <fullName evidence="6">Polyphosphoric acid kinase</fullName>
    </alternativeName>
</protein>
<comment type="catalytic activity">
    <reaction evidence="6 7">
        <text>[phosphate](n) + ATP = [phosphate](n+1) + ADP</text>
        <dbReference type="Rhea" id="RHEA:19573"/>
        <dbReference type="Rhea" id="RHEA-COMP:9859"/>
        <dbReference type="Rhea" id="RHEA-COMP:14280"/>
        <dbReference type="ChEBI" id="CHEBI:16838"/>
        <dbReference type="ChEBI" id="CHEBI:30616"/>
        <dbReference type="ChEBI" id="CHEBI:456216"/>
        <dbReference type="EC" id="2.7.4.1"/>
    </reaction>
</comment>
<dbReference type="InterPro" id="IPR036832">
    <property type="entry name" value="PPK_N_dom_sf"/>
</dbReference>